<evidence type="ECO:0000256" key="1">
    <source>
        <dbReference type="SAM" id="MobiDB-lite"/>
    </source>
</evidence>
<dbReference type="Proteomes" id="UP000216998">
    <property type="component" value="Unassembled WGS sequence"/>
</dbReference>
<dbReference type="EMBL" id="NOXU01000025">
    <property type="protein sequence ID" value="OYQ35498.1"/>
    <property type="molecule type" value="Genomic_DNA"/>
</dbReference>
<feature type="region of interest" description="Disordered" evidence="1">
    <location>
        <begin position="1"/>
        <end position="20"/>
    </location>
</feature>
<accession>A0A255Z1Z4</accession>
<gene>
    <name evidence="2" type="ORF">CHU95_07140</name>
</gene>
<dbReference type="AlphaFoldDB" id="A0A255Z1Z4"/>
<evidence type="ECO:0000313" key="2">
    <source>
        <dbReference type="EMBL" id="OYQ35498.1"/>
    </source>
</evidence>
<comment type="caution">
    <text evidence="2">The sequence shown here is derived from an EMBL/GenBank/DDBJ whole genome shotgun (WGS) entry which is preliminary data.</text>
</comment>
<protein>
    <submittedName>
        <fullName evidence="2">Uncharacterized protein</fullName>
    </submittedName>
</protein>
<reference evidence="2 3" key="1">
    <citation type="submission" date="2017-07" db="EMBL/GenBank/DDBJ databases">
        <title>Niveispirillum cyanobacteriorum sp. nov., isolated from cyanobacterial aggregates in a eutrophic lake.</title>
        <authorList>
            <person name="Cai H."/>
        </authorList>
    </citation>
    <scope>NUCLEOTIDE SEQUENCE [LARGE SCALE GENOMIC DNA]</scope>
    <source>
        <strain evidence="3">TH1-14</strain>
    </source>
</reference>
<name>A0A255Z1Z4_9PROT</name>
<keyword evidence="3" id="KW-1185">Reference proteome</keyword>
<evidence type="ECO:0000313" key="3">
    <source>
        <dbReference type="Proteomes" id="UP000216998"/>
    </source>
</evidence>
<sequence length="82" mass="9284">MDGYSIRNDPKNLGAYTKRGTDPAIRPALLRADTVRAFTVIGSRLWVPAFELAYLLQVSPVEMWARVFFQAGLTILFVHYPL</sequence>
<proteinExistence type="predicted"/>
<organism evidence="2 3">
    <name type="scientific">Niveispirillum lacus</name>
    <dbReference type="NCBI Taxonomy" id="1981099"/>
    <lineage>
        <taxon>Bacteria</taxon>
        <taxon>Pseudomonadati</taxon>
        <taxon>Pseudomonadota</taxon>
        <taxon>Alphaproteobacteria</taxon>
        <taxon>Rhodospirillales</taxon>
        <taxon>Azospirillaceae</taxon>
        <taxon>Niveispirillum</taxon>
    </lineage>
</organism>